<protein>
    <submittedName>
        <fullName evidence="3">DUF2285 domain-containing protein</fullName>
    </submittedName>
</protein>
<dbReference type="RefSeq" id="WP_120107246.1">
    <property type="nucleotide sequence ID" value="NZ_RAHJ01000012.1"/>
</dbReference>
<dbReference type="Proteomes" id="UP000284322">
    <property type="component" value="Unassembled WGS sequence"/>
</dbReference>
<comment type="caution">
    <text evidence="3">The sequence shown here is derived from an EMBL/GenBank/DDBJ whole genome shotgun (WGS) entry which is preliminary data.</text>
</comment>
<dbReference type="Pfam" id="PF10074">
    <property type="entry name" value="RovC_DNA-bd"/>
    <property type="match status" value="1"/>
</dbReference>
<feature type="domain" description="Transcriptional regulator-like" evidence="2">
    <location>
        <begin position="13"/>
        <end position="38"/>
    </location>
</feature>
<keyword evidence="4" id="KW-1185">Reference proteome</keyword>
<dbReference type="InterPro" id="IPR018754">
    <property type="entry name" value="RovC-like_DNA-bd"/>
</dbReference>
<evidence type="ECO:0000313" key="3">
    <source>
        <dbReference type="EMBL" id="RJX69611.1"/>
    </source>
</evidence>
<proteinExistence type="predicted"/>
<dbReference type="Pfam" id="PF20109">
    <property type="entry name" value="Trans_reg_dom"/>
    <property type="match status" value="1"/>
</dbReference>
<dbReference type="AlphaFoldDB" id="A0A419R4D2"/>
<evidence type="ECO:0000259" key="1">
    <source>
        <dbReference type="Pfam" id="PF10074"/>
    </source>
</evidence>
<evidence type="ECO:0000259" key="2">
    <source>
        <dbReference type="Pfam" id="PF20109"/>
    </source>
</evidence>
<feature type="domain" description="T6SS Transcription factor RovC-like DNA binding" evidence="1">
    <location>
        <begin position="170"/>
        <end position="272"/>
    </location>
</feature>
<dbReference type="EMBL" id="RAHJ01000012">
    <property type="protein sequence ID" value="RJX69611.1"/>
    <property type="molecule type" value="Genomic_DNA"/>
</dbReference>
<name>A0A419R4D2_9SPHN</name>
<dbReference type="OrthoDB" id="8654520at2"/>
<reference evidence="3 4" key="1">
    <citation type="submission" date="2018-09" db="EMBL/GenBank/DDBJ databases">
        <title>Altererythrobacter sp.Ery1 and Ery12, the genome sequencing of novel strains in genus Alterythrobacter.</title>
        <authorList>
            <person name="Cheng H."/>
            <person name="Wu Y.-H."/>
            <person name="Fang C."/>
            <person name="Xu X.-W."/>
        </authorList>
    </citation>
    <scope>NUCLEOTIDE SEQUENCE [LARGE SCALE GENOMIC DNA]</scope>
    <source>
        <strain evidence="3 4">Ery12</strain>
    </source>
</reference>
<evidence type="ECO:0000313" key="4">
    <source>
        <dbReference type="Proteomes" id="UP000284322"/>
    </source>
</evidence>
<dbReference type="InterPro" id="IPR045465">
    <property type="entry name" value="Trans_reg_dom"/>
</dbReference>
<gene>
    <name evidence="3" type="ORF">D6858_03545</name>
</gene>
<organism evidence="3 4">
    <name type="scientific">Tsuneonella suprasediminis</name>
    <dbReference type="NCBI Taxonomy" id="2306996"/>
    <lineage>
        <taxon>Bacteria</taxon>
        <taxon>Pseudomonadati</taxon>
        <taxon>Pseudomonadota</taxon>
        <taxon>Alphaproteobacteria</taxon>
        <taxon>Sphingomonadales</taxon>
        <taxon>Erythrobacteraceae</taxon>
        <taxon>Tsuneonella</taxon>
    </lineage>
</organism>
<accession>A0A419R4D2</accession>
<sequence>MNGNIPSGANASEWRDRARYDRLTGFDQATWAWECLRRAIGKDCQLFRETGGLLLRAEPPICLLNGELCDWTDTEPLPLAIFKDCADFAGHVFWRAAHHPPVLIVRAHPSDANKAGSAPFDLVRLPNPVVVLQVPGRGEYVLIAEGTRCIRMKICSGTVLSGPVSLEFLVAGDHAFEIRILSLRRLAAFHRLGRFPRSLFPPERRARRWARALQAWDGRKAGASHREIASVLYGHKVVRHDWYGPSDYQRTHVRRLLQTADGLIRGGWRKLLW</sequence>